<dbReference type="GO" id="GO:0005524">
    <property type="term" value="F:ATP binding"/>
    <property type="evidence" value="ECO:0007669"/>
    <property type="project" value="UniProtKB-KW"/>
</dbReference>
<reference evidence="5" key="1">
    <citation type="submission" date="2023-07" db="EMBL/GenBank/DDBJ databases">
        <title>The genome sequence of Rhodocytophaga aerolata KACC 12507.</title>
        <authorList>
            <person name="Zhang X."/>
        </authorList>
    </citation>
    <scope>NUCLEOTIDE SEQUENCE</scope>
    <source>
        <strain evidence="5">KACC 12507</strain>
    </source>
</reference>
<dbReference type="InterPro" id="IPR003593">
    <property type="entry name" value="AAA+_ATPase"/>
</dbReference>
<keyword evidence="2" id="KW-0547">Nucleotide-binding</keyword>
<dbReference type="InterPro" id="IPR017871">
    <property type="entry name" value="ABC_transporter-like_CS"/>
</dbReference>
<dbReference type="InterPro" id="IPR003439">
    <property type="entry name" value="ABC_transporter-like_ATP-bd"/>
</dbReference>
<organism evidence="5 6">
    <name type="scientific">Rhodocytophaga aerolata</name>
    <dbReference type="NCBI Taxonomy" id="455078"/>
    <lineage>
        <taxon>Bacteria</taxon>
        <taxon>Pseudomonadati</taxon>
        <taxon>Bacteroidota</taxon>
        <taxon>Cytophagia</taxon>
        <taxon>Cytophagales</taxon>
        <taxon>Rhodocytophagaceae</taxon>
        <taxon>Rhodocytophaga</taxon>
    </lineage>
</organism>
<sequence>MYIGANQLSYQFPGGQTLFSQLTFTVPYGKTGLVGHNGSGKSTLLHLMARKLVPTSGNIVTEAKIALMPQLFSPYYEQTLAQVLGVDALLQALHRIEEGLGTEADFLLMDSHWDIQDNIHQVLRQAGLAYLSLDRIFASLSGGEMSRVLFAAQWLQEPDFILLDEPTNHLDRHSREKFYALMKSFKKGLLVVSHDRQLLRLMDQTMELSSQGVKLYGGNYDFYKEQRALEEQAAMQQYQAAATEWKKSIRIQQKVIEAQEKRSSRSEKSNRAKGVDKMTLNTLKDLGEKTLARAKNVHGEKVQQQANKVAQAKAQVPPNYSISIDLASSRLPASKKIVVAQDLQYRYDQTNFLWAEPLSFTLCSQDRLAVSGNNGSGKSTLVSLLTGAFVPTSGTVYVGADKVGLIDQQLHFLNDELTLLENLGRFAPSTMPAHELRIRLGRFLFYHDSVFKKVAYLSGGERMRLALACLLAADNAPQLLILDEPTNNLDLVSMDQLIGALRTYQGAMVVISHDEDFLEQMHLTQRLHLTRG</sequence>
<dbReference type="CDD" id="cd03221">
    <property type="entry name" value="ABCF_EF-3"/>
    <property type="match status" value="1"/>
</dbReference>
<keyword evidence="1" id="KW-0677">Repeat</keyword>
<evidence type="ECO:0000256" key="3">
    <source>
        <dbReference type="ARBA" id="ARBA00022840"/>
    </source>
</evidence>
<evidence type="ECO:0000256" key="2">
    <source>
        <dbReference type="ARBA" id="ARBA00022741"/>
    </source>
</evidence>
<feature type="domain" description="ABC transporter" evidence="4">
    <location>
        <begin position="3"/>
        <end position="235"/>
    </location>
</feature>
<dbReference type="InterPro" id="IPR027417">
    <property type="entry name" value="P-loop_NTPase"/>
</dbReference>
<dbReference type="Proteomes" id="UP001168528">
    <property type="component" value="Unassembled WGS sequence"/>
</dbReference>
<proteinExistence type="predicted"/>
<dbReference type="Gene3D" id="3.40.50.300">
    <property type="entry name" value="P-loop containing nucleotide triphosphate hydrolases"/>
    <property type="match status" value="2"/>
</dbReference>
<evidence type="ECO:0000259" key="4">
    <source>
        <dbReference type="PROSITE" id="PS50893"/>
    </source>
</evidence>
<dbReference type="PROSITE" id="PS00211">
    <property type="entry name" value="ABC_TRANSPORTER_1"/>
    <property type="match status" value="2"/>
</dbReference>
<accession>A0ABT8RBF3</accession>
<dbReference type="RefSeq" id="WP_302040250.1">
    <property type="nucleotide sequence ID" value="NZ_JAUKPO010000019.1"/>
</dbReference>
<dbReference type="EMBL" id="JAUKPO010000019">
    <property type="protein sequence ID" value="MDO1449447.1"/>
    <property type="molecule type" value="Genomic_DNA"/>
</dbReference>
<name>A0ABT8RBF3_9BACT</name>
<dbReference type="PANTHER" id="PTHR19211">
    <property type="entry name" value="ATP-BINDING TRANSPORT PROTEIN-RELATED"/>
    <property type="match status" value="1"/>
</dbReference>
<dbReference type="Pfam" id="PF00005">
    <property type="entry name" value="ABC_tran"/>
    <property type="match status" value="2"/>
</dbReference>
<gene>
    <name evidence="5" type="ORF">Q0590_24440</name>
</gene>
<evidence type="ECO:0000256" key="1">
    <source>
        <dbReference type="ARBA" id="ARBA00022737"/>
    </source>
</evidence>
<dbReference type="SUPFAM" id="SSF52540">
    <property type="entry name" value="P-loop containing nucleoside triphosphate hydrolases"/>
    <property type="match status" value="2"/>
</dbReference>
<dbReference type="PANTHER" id="PTHR19211:SF6">
    <property type="entry name" value="BLL7188 PROTEIN"/>
    <property type="match status" value="1"/>
</dbReference>
<evidence type="ECO:0000313" key="5">
    <source>
        <dbReference type="EMBL" id="MDO1449447.1"/>
    </source>
</evidence>
<keyword evidence="6" id="KW-1185">Reference proteome</keyword>
<feature type="domain" description="ABC transporter" evidence="4">
    <location>
        <begin position="338"/>
        <end position="530"/>
    </location>
</feature>
<dbReference type="SMART" id="SM00382">
    <property type="entry name" value="AAA"/>
    <property type="match status" value="2"/>
</dbReference>
<dbReference type="PROSITE" id="PS50893">
    <property type="entry name" value="ABC_TRANSPORTER_2"/>
    <property type="match status" value="2"/>
</dbReference>
<evidence type="ECO:0000313" key="6">
    <source>
        <dbReference type="Proteomes" id="UP001168528"/>
    </source>
</evidence>
<comment type="caution">
    <text evidence="5">The sequence shown here is derived from an EMBL/GenBank/DDBJ whole genome shotgun (WGS) entry which is preliminary data.</text>
</comment>
<protein>
    <submittedName>
        <fullName evidence="5">ABC-F family ATP-binding cassette domain-containing protein</fullName>
    </submittedName>
</protein>
<keyword evidence="3 5" id="KW-0067">ATP-binding</keyword>
<dbReference type="InterPro" id="IPR050611">
    <property type="entry name" value="ABCF"/>
</dbReference>